<accession>A0A9K3DX13</accession>
<proteinExistence type="predicted"/>
<dbReference type="PANTHER" id="PTHR31672:SF6">
    <property type="entry name" value="F-BOX DOMAIN-CONTAINING PROTEIN"/>
    <property type="match status" value="1"/>
</dbReference>
<dbReference type="Proteomes" id="UP000215914">
    <property type="component" value="Unassembled WGS sequence"/>
</dbReference>
<dbReference type="InterPro" id="IPR036047">
    <property type="entry name" value="F-box-like_dom_sf"/>
</dbReference>
<name>A0A9K3DX13_HELAN</name>
<dbReference type="InterPro" id="IPR001810">
    <property type="entry name" value="F-box_dom"/>
</dbReference>
<reference evidence="3" key="2">
    <citation type="submission" date="2020-06" db="EMBL/GenBank/DDBJ databases">
        <title>Helianthus annuus Genome sequencing and assembly Release 2.</title>
        <authorList>
            <person name="Gouzy J."/>
            <person name="Langlade N."/>
            <person name="Munos S."/>
        </authorList>
    </citation>
    <scope>NUCLEOTIDE SEQUENCE</scope>
    <source>
        <tissue evidence="3">Leaves</tissue>
    </source>
</reference>
<sequence>MSNDLCGDLIADIFSRLPTKSLLRFRSVSKSLCACIGSPDFIQLHSLRSPNTVVVTHRIRDKGEAQDKHIYTLHSDGQLAYKYHPYTGIPTIEYPFKKCKIVGSCNGILCVCEYGTGEHGARLYLWNPSIRRKVTVPFISWVDGFGFDPIIDDYKILRISKAGSSVYTVKTRTCRVIASPIAPFSSWKSYQCIRNGALHWTVKRYLTRDIRHYYIMTFDLSSEVFSTIELPEPSWKTRLVTVIKGSLAVISTKPDYSVIWVMREYNNTASWSVVSELNSNPFKGAQRVVPITPNDELQCISFKYYKEILVYNPKTQVRMRLADFSDSSLILDVNLCVESLGLLDMGLHEGSKLPGKQEENKKYSLVRKLLSSKPYIGITPAKGPSLKFIIFGSCNGILCLYEFRSSNHILSLWNPSIRRKVTIHNLPSFSDDYLVYGFGFDPIINDYKILKINKQNSFVYTVKAHTWRAIASPTGPFTFVKHHQCLFNGALHWAVKTYLNCIMTFDLCSEVFSTIELPKPSWEINDVTIIKDCLGVISLDHHDHSWIWLRREYNGNTAASWSVAYKVDTNPFQRVLQITPIDELLCYSSEKGIIVYNPETQEQSRLVNLSAFSRIRDMTMCVESLELLDMRTSHNGSKSQGKKRNRSRGKTRRGTSEI</sequence>
<feature type="compositionally biased region" description="Basic residues" evidence="1">
    <location>
        <begin position="640"/>
        <end position="658"/>
    </location>
</feature>
<dbReference type="SMART" id="SM00256">
    <property type="entry name" value="FBOX"/>
    <property type="match status" value="1"/>
</dbReference>
<dbReference type="Pfam" id="PF08268">
    <property type="entry name" value="FBA_3"/>
    <property type="match status" value="2"/>
</dbReference>
<feature type="region of interest" description="Disordered" evidence="1">
    <location>
        <begin position="632"/>
        <end position="658"/>
    </location>
</feature>
<dbReference type="AlphaFoldDB" id="A0A9K3DX13"/>
<dbReference type="InterPro" id="IPR013187">
    <property type="entry name" value="F-box-assoc_dom_typ3"/>
</dbReference>
<evidence type="ECO:0000259" key="2">
    <source>
        <dbReference type="SMART" id="SM00256"/>
    </source>
</evidence>
<dbReference type="Pfam" id="PF00646">
    <property type="entry name" value="F-box"/>
    <property type="match status" value="1"/>
</dbReference>
<dbReference type="SUPFAM" id="SSF81383">
    <property type="entry name" value="F-box domain"/>
    <property type="match status" value="1"/>
</dbReference>
<dbReference type="EMBL" id="MNCJ02000330">
    <property type="protein sequence ID" value="KAF5763080.1"/>
    <property type="molecule type" value="Genomic_DNA"/>
</dbReference>
<keyword evidence="4" id="KW-1185">Reference proteome</keyword>
<organism evidence="3 4">
    <name type="scientific">Helianthus annuus</name>
    <name type="common">Common sunflower</name>
    <dbReference type="NCBI Taxonomy" id="4232"/>
    <lineage>
        <taxon>Eukaryota</taxon>
        <taxon>Viridiplantae</taxon>
        <taxon>Streptophyta</taxon>
        <taxon>Embryophyta</taxon>
        <taxon>Tracheophyta</taxon>
        <taxon>Spermatophyta</taxon>
        <taxon>Magnoliopsida</taxon>
        <taxon>eudicotyledons</taxon>
        <taxon>Gunneridae</taxon>
        <taxon>Pentapetalae</taxon>
        <taxon>asterids</taxon>
        <taxon>campanulids</taxon>
        <taxon>Asterales</taxon>
        <taxon>Asteraceae</taxon>
        <taxon>Asteroideae</taxon>
        <taxon>Heliantheae alliance</taxon>
        <taxon>Heliantheae</taxon>
        <taxon>Helianthus</taxon>
    </lineage>
</organism>
<dbReference type="InterPro" id="IPR017451">
    <property type="entry name" value="F-box-assoc_interact_dom"/>
</dbReference>
<dbReference type="Gramene" id="mRNA:HanXRQr2_Chr15g0676161">
    <property type="protein sequence ID" value="mRNA:HanXRQr2_Chr15g0676161"/>
    <property type="gene ID" value="HanXRQr2_Chr15g0676161"/>
</dbReference>
<dbReference type="NCBIfam" id="TIGR01640">
    <property type="entry name" value="F_box_assoc_1"/>
    <property type="match status" value="2"/>
</dbReference>
<protein>
    <submittedName>
        <fullName evidence="3">F-box domain-containing protein</fullName>
    </submittedName>
</protein>
<feature type="domain" description="F-box" evidence="2">
    <location>
        <begin position="5"/>
        <end position="45"/>
    </location>
</feature>
<evidence type="ECO:0000256" key="1">
    <source>
        <dbReference type="SAM" id="MobiDB-lite"/>
    </source>
</evidence>
<comment type="caution">
    <text evidence="3">The sequence shown here is derived from an EMBL/GenBank/DDBJ whole genome shotgun (WGS) entry which is preliminary data.</text>
</comment>
<evidence type="ECO:0000313" key="3">
    <source>
        <dbReference type="EMBL" id="KAF5763080.1"/>
    </source>
</evidence>
<gene>
    <name evidence="3" type="ORF">HanXRQr2_Chr15g0676161</name>
</gene>
<dbReference type="PANTHER" id="PTHR31672">
    <property type="entry name" value="BNACNNG10540D PROTEIN"/>
    <property type="match status" value="1"/>
</dbReference>
<dbReference type="InterPro" id="IPR050796">
    <property type="entry name" value="SCF_F-box_component"/>
</dbReference>
<evidence type="ECO:0000313" key="4">
    <source>
        <dbReference type="Proteomes" id="UP000215914"/>
    </source>
</evidence>
<reference evidence="3" key="1">
    <citation type="journal article" date="2017" name="Nature">
        <title>The sunflower genome provides insights into oil metabolism, flowering and Asterid evolution.</title>
        <authorList>
            <person name="Badouin H."/>
            <person name="Gouzy J."/>
            <person name="Grassa C.J."/>
            <person name="Murat F."/>
            <person name="Staton S.E."/>
            <person name="Cottret L."/>
            <person name="Lelandais-Briere C."/>
            <person name="Owens G.L."/>
            <person name="Carrere S."/>
            <person name="Mayjonade B."/>
            <person name="Legrand L."/>
            <person name="Gill N."/>
            <person name="Kane N.C."/>
            <person name="Bowers J.E."/>
            <person name="Hubner S."/>
            <person name="Bellec A."/>
            <person name="Berard A."/>
            <person name="Berges H."/>
            <person name="Blanchet N."/>
            <person name="Boniface M.C."/>
            <person name="Brunel D."/>
            <person name="Catrice O."/>
            <person name="Chaidir N."/>
            <person name="Claudel C."/>
            <person name="Donnadieu C."/>
            <person name="Faraut T."/>
            <person name="Fievet G."/>
            <person name="Helmstetter N."/>
            <person name="King M."/>
            <person name="Knapp S.J."/>
            <person name="Lai Z."/>
            <person name="Le Paslier M.C."/>
            <person name="Lippi Y."/>
            <person name="Lorenzon L."/>
            <person name="Mandel J.R."/>
            <person name="Marage G."/>
            <person name="Marchand G."/>
            <person name="Marquand E."/>
            <person name="Bret-Mestries E."/>
            <person name="Morien E."/>
            <person name="Nambeesan S."/>
            <person name="Nguyen T."/>
            <person name="Pegot-Espagnet P."/>
            <person name="Pouilly N."/>
            <person name="Raftis F."/>
            <person name="Sallet E."/>
            <person name="Schiex T."/>
            <person name="Thomas J."/>
            <person name="Vandecasteele C."/>
            <person name="Vares D."/>
            <person name="Vear F."/>
            <person name="Vautrin S."/>
            <person name="Crespi M."/>
            <person name="Mangin B."/>
            <person name="Burke J.M."/>
            <person name="Salse J."/>
            <person name="Munos S."/>
            <person name="Vincourt P."/>
            <person name="Rieseberg L.H."/>
            <person name="Langlade N.B."/>
        </authorList>
    </citation>
    <scope>NUCLEOTIDE SEQUENCE</scope>
    <source>
        <tissue evidence="3">Leaves</tissue>
    </source>
</reference>